<keyword evidence="15" id="KW-0503">Monooxygenase</keyword>
<comment type="similarity">
    <text evidence="3">Belongs to the lysine N(6)-hydroxylase/L-ornithine N(5)-oxygenase family.</text>
</comment>
<dbReference type="RefSeq" id="WP_029334665.1">
    <property type="nucleotide sequence ID" value="NZ_UGGP01000001.1"/>
</dbReference>
<reference evidence="15 16" key="1">
    <citation type="submission" date="2018-06" db="EMBL/GenBank/DDBJ databases">
        <authorList>
            <consortium name="Pathogen Informatics"/>
            <person name="Doyle S."/>
        </authorList>
    </citation>
    <scope>NUCLEOTIDE SEQUENCE [LARGE SCALE GENOMIC DNA]</scope>
    <source>
        <strain evidence="15 16">NCTC13163</strain>
    </source>
</reference>
<sequence length="416" mass="47230">MERVDFVAVGCGPYNLGLMALADKTTLRGVCYEQRAEMMWHEGMLIDGMTMQTHYLQDLVTVADPTNEASFLNYLSETGRLQTFITQERNTIPRTEYNRYLRWVAESLSTVKFGHRVSDVTADEEGYVVTVESNGQTTQLRAAHVVLGTGMTPLVPDGFEQVIHTSEYMTYRDVLKDKYRVGVVGSGQSAAEVFLDLLRDATDEQRVDWITRSDHFESLEAGKLGDEIFSVDYVRYFHSLSYSSRQALLGSFERFRHGVNPETMTAIYETMYHRTAEGGPTGQQTQLLTQVEVEAITYDWLTHQLTGKHVYTGEAVERTYDLVVVATGYRPLLPSWIDRLPIVWEAEDAWRVSETYEVQMEEKLSGKLFTHTNIEHSHGPAATNLGMAVYRNAIILNEMAGETLYKVSVQKPFTTF</sequence>
<evidence type="ECO:0000313" key="16">
    <source>
        <dbReference type="Proteomes" id="UP000254060"/>
    </source>
</evidence>
<evidence type="ECO:0000256" key="2">
    <source>
        <dbReference type="ARBA" id="ARBA00004924"/>
    </source>
</evidence>
<accession>A0A377FS70</accession>
<evidence type="ECO:0000256" key="7">
    <source>
        <dbReference type="ARBA" id="ARBA00022827"/>
    </source>
</evidence>
<dbReference type="InterPro" id="IPR036188">
    <property type="entry name" value="FAD/NAD-bd_sf"/>
</dbReference>
<evidence type="ECO:0000256" key="12">
    <source>
        <dbReference type="ARBA" id="ARBA00032493"/>
    </source>
</evidence>
<keyword evidence="9 15" id="KW-0560">Oxidoreductase</keyword>
<name>A0A377FS70_9BACL</name>
<evidence type="ECO:0000256" key="14">
    <source>
        <dbReference type="ARBA" id="ARBA00048407"/>
    </source>
</evidence>
<dbReference type="EC" id="1.14.13.59" evidence="4"/>
<evidence type="ECO:0000256" key="9">
    <source>
        <dbReference type="ARBA" id="ARBA00023002"/>
    </source>
</evidence>
<keyword evidence="6" id="KW-0285">Flavoprotein</keyword>
<protein>
    <recommendedName>
        <fullName evidence="5">L-lysine N6-monooxygenase MbtG</fullName>
        <ecNumber evidence="4">1.14.13.59</ecNumber>
    </recommendedName>
    <alternativeName>
        <fullName evidence="13">Lysine 6-N-hydroxylase</fullName>
    </alternativeName>
    <alternativeName>
        <fullName evidence="12">Lysine N6-hydroxylase</fullName>
    </alternativeName>
    <alternativeName>
        <fullName evidence="10">Lysine-N-oxygenase</fullName>
    </alternativeName>
    <alternativeName>
        <fullName evidence="11">Mycobactin synthase protein G</fullName>
    </alternativeName>
</protein>
<dbReference type="EMBL" id="UGGP01000001">
    <property type="protein sequence ID" value="STO07662.1"/>
    <property type="molecule type" value="Genomic_DNA"/>
</dbReference>
<evidence type="ECO:0000256" key="8">
    <source>
        <dbReference type="ARBA" id="ARBA00022857"/>
    </source>
</evidence>
<dbReference type="InterPro" id="IPR025700">
    <property type="entry name" value="Lys/Orn_oxygenase"/>
</dbReference>
<evidence type="ECO:0000256" key="1">
    <source>
        <dbReference type="ARBA" id="ARBA00001974"/>
    </source>
</evidence>
<dbReference type="STRING" id="1397694.GCA_000702585_01525"/>
<comment type="catalytic activity">
    <reaction evidence="14">
        <text>L-lysine + NADPH + O2 = N(6)-hydroxy-L-lysine + NADP(+) + H2O</text>
        <dbReference type="Rhea" id="RHEA:23228"/>
        <dbReference type="ChEBI" id="CHEBI:15377"/>
        <dbReference type="ChEBI" id="CHEBI:15379"/>
        <dbReference type="ChEBI" id="CHEBI:32551"/>
        <dbReference type="ChEBI" id="CHEBI:57783"/>
        <dbReference type="ChEBI" id="CHEBI:57820"/>
        <dbReference type="ChEBI" id="CHEBI:58349"/>
        <dbReference type="EC" id="1.14.13.59"/>
    </reaction>
</comment>
<comment type="cofactor">
    <cofactor evidence="1">
        <name>FAD</name>
        <dbReference type="ChEBI" id="CHEBI:57692"/>
    </cofactor>
</comment>
<proteinExistence type="inferred from homology"/>
<evidence type="ECO:0000256" key="13">
    <source>
        <dbReference type="ARBA" id="ARBA00032738"/>
    </source>
</evidence>
<dbReference type="AlphaFoldDB" id="A0A377FS70"/>
<dbReference type="SUPFAM" id="SSF51905">
    <property type="entry name" value="FAD/NAD(P)-binding domain"/>
    <property type="match status" value="2"/>
</dbReference>
<evidence type="ECO:0000256" key="3">
    <source>
        <dbReference type="ARBA" id="ARBA00007588"/>
    </source>
</evidence>
<dbReference type="Gene3D" id="3.50.50.60">
    <property type="entry name" value="FAD/NAD(P)-binding domain"/>
    <property type="match status" value="1"/>
</dbReference>
<evidence type="ECO:0000256" key="5">
    <source>
        <dbReference type="ARBA" id="ARBA00016406"/>
    </source>
</evidence>
<dbReference type="OrthoDB" id="7527071at2"/>
<dbReference type="PANTHER" id="PTHR42802">
    <property type="entry name" value="MONOOXYGENASE"/>
    <property type="match status" value="1"/>
</dbReference>
<dbReference type="PANTHER" id="PTHR42802:SF1">
    <property type="entry name" value="L-ORNITHINE N(5)-MONOOXYGENASE"/>
    <property type="match status" value="1"/>
</dbReference>
<dbReference type="Proteomes" id="UP000254060">
    <property type="component" value="Unassembled WGS sequence"/>
</dbReference>
<gene>
    <name evidence="15" type="primary">iucD</name>
    <name evidence="15" type="ORF">NCTC13163_01014</name>
</gene>
<evidence type="ECO:0000313" key="15">
    <source>
        <dbReference type="EMBL" id="STO07662.1"/>
    </source>
</evidence>
<evidence type="ECO:0000256" key="6">
    <source>
        <dbReference type="ARBA" id="ARBA00022630"/>
    </source>
</evidence>
<comment type="pathway">
    <text evidence="2">Siderophore biosynthesis.</text>
</comment>
<keyword evidence="8" id="KW-0521">NADP</keyword>
<organism evidence="15 16">
    <name type="scientific">Exiguobacterium aurantiacum</name>
    <dbReference type="NCBI Taxonomy" id="33987"/>
    <lineage>
        <taxon>Bacteria</taxon>
        <taxon>Bacillati</taxon>
        <taxon>Bacillota</taxon>
        <taxon>Bacilli</taxon>
        <taxon>Bacillales</taxon>
        <taxon>Bacillales Family XII. Incertae Sedis</taxon>
        <taxon>Exiguobacterium</taxon>
    </lineage>
</organism>
<dbReference type="Pfam" id="PF13434">
    <property type="entry name" value="Lys_Orn_oxgnase"/>
    <property type="match status" value="1"/>
</dbReference>
<evidence type="ECO:0000256" key="10">
    <source>
        <dbReference type="ARBA" id="ARBA00029939"/>
    </source>
</evidence>
<evidence type="ECO:0000256" key="4">
    <source>
        <dbReference type="ARBA" id="ARBA00013076"/>
    </source>
</evidence>
<keyword evidence="7" id="KW-0274">FAD</keyword>
<dbReference type="GO" id="GO:0047091">
    <property type="term" value="F:L-lysine 6-monooxygenase (NADPH) activity"/>
    <property type="evidence" value="ECO:0007669"/>
    <property type="project" value="UniProtKB-EC"/>
</dbReference>
<evidence type="ECO:0000256" key="11">
    <source>
        <dbReference type="ARBA" id="ARBA00031158"/>
    </source>
</evidence>